<evidence type="ECO:0000313" key="6">
    <source>
        <dbReference type="EMBL" id="ORW06537.1"/>
    </source>
</evidence>
<feature type="domain" description="HTH tetR-type" evidence="5">
    <location>
        <begin position="18"/>
        <end position="78"/>
    </location>
</feature>
<dbReference type="InterPro" id="IPR036271">
    <property type="entry name" value="Tet_transcr_reg_TetR-rel_C_sf"/>
</dbReference>
<evidence type="ECO:0000256" key="1">
    <source>
        <dbReference type="ARBA" id="ARBA00023015"/>
    </source>
</evidence>
<evidence type="ECO:0000256" key="4">
    <source>
        <dbReference type="PROSITE-ProRule" id="PRU00335"/>
    </source>
</evidence>
<evidence type="ECO:0000256" key="3">
    <source>
        <dbReference type="ARBA" id="ARBA00023163"/>
    </source>
</evidence>
<dbReference type="PANTHER" id="PTHR30055:SF234">
    <property type="entry name" value="HTH-TYPE TRANSCRIPTIONAL REGULATOR BETI"/>
    <property type="match status" value="1"/>
</dbReference>
<reference evidence="6 7" key="1">
    <citation type="submission" date="2016-01" db="EMBL/GenBank/DDBJ databases">
        <title>The new phylogeny of the genus Mycobacterium.</title>
        <authorList>
            <person name="Tarcisio F."/>
            <person name="Conor M."/>
            <person name="Antonella G."/>
            <person name="Elisabetta G."/>
            <person name="Giulia F.S."/>
            <person name="Sara T."/>
            <person name="Anna F."/>
            <person name="Clotilde B."/>
            <person name="Roberto B."/>
            <person name="Veronica D.S."/>
            <person name="Fabio R."/>
            <person name="Monica P."/>
            <person name="Olivier J."/>
            <person name="Enrico T."/>
            <person name="Nicola S."/>
        </authorList>
    </citation>
    <scope>NUCLEOTIDE SEQUENCE [LARGE SCALE GENOMIC DNA]</scope>
    <source>
        <strain evidence="6 7">DSM 45166</strain>
    </source>
</reference>
<keyword evidence="7" id="KW-1185">Reference proteome</keyword>
<sequence length="207" mass="22789">MAGTARTYGGATHSERRSRRQAVLIDTALDLVAAHGVGSLTVRGVCARARLNDRYFYESYRNVDELVLAMLDDQISRAFSALLPAIEATAPDPVLRARAAIGSGLDFLADDPRRGRLLIESQTTDGLRGRRLELVKMLAKVMADQGRALLDGQESLDPDIDLAAFTLVAGGFDLVTLWLRDELDVSREHLEDFLVAMVTGGRRRDRH</sequence>
<proteinExistence type="predicted"/>
<dbReference type="Pfam" id="PF00440">
    <property type="entry name" value="TetR_N"/>
    <property type="match status" value="1"/>
</dbReference>
<dbReference type="PANTHER" id="PTHR30055">
    <property type="entry name" value="HTH-TYPE TRANSCRIPTIONAL REGULATOR RUTR"/>
    <property type="match status" value="1"/>
</dbReference>
<feature type="DNA-binding region" description="H-T-H motif" evidence="4">
    <location>
        <begin position="41"/>
        <end position="60"/>
    </location>
</feature>
<keyword evidence="2 4" id="KW-0238">DNA-binding</keyword>
<dbReference type="OrthoDB" id="4802216at2"/>
<dbReference type="GO" id="GO:0000976">
    <property type="term" value="F:transcription cis-regulatory region binding"/>
    <property type="evidence" value="ECO:0007669"/>
    <property type="project" value="TreeGrafter"/>
</dbReference>
<dbReference type="GO" id="GO:0003700">
    <property type="term" value="F:DNA-binding transcription factor activity"/>
    <property type="evidence" value="ECO:0007669"/>
    <property type="project" value="TreeGrafter"/>
</dbReference>
<dbReference type="Gene3D" id="1.10.357.10">
    <property type="entry name" value="Tetracycline Repressor, domain 2"/>
    <property type="match status" value="1"/>
</dbReference>
<dbReference type="Proteomes" id="UP000193487">
    <property type="component" value="Unassembled WGS sequence"/>
</dbReference>
<keyword evidence="3" id="KW-0804">Transcription</keyword>
<keyword evidence="1" id="KW-0805">Transcription regulation</keyword>
<comment type="caution">
    <text evidence="6">The sequence shown here is derived from an EMBL/GenBank/DDBJ whole genome shotgun (WGS) entry which is preliminary data.</text>
</comment>
<dbReference type="InterPro" id="IPR001647">
    <property type="entry name" value="HTH_TetR"/>
</dbReference>
<dbReference type="SUPFAM" id="SSF46689">
    <property type="entry name" value="Homeodomain-like"/>
    <property type="match status" value="1"/>
</dbReference>
<evidence type="ECO:0000259" key="5">
    <source>
        <dbReference type="PROSITE" id="PS50977"/>
    </source>
</evidence>
<dbReference type="InterPro" id="IPR009057">
    <property type="entry name" value="Homeodomain-like_sf"/>
</dbReference>
<evidence type="ECO:0000256" key="2">
    <source>
        <dbReference type="ARBA" id="ARBA00023125"/>
    </source>
</evidence>
<dbReference type="PROSITE" id="PS50977">
    <property type="entry name" value="HTH_TETR_2"/>
    <property type="match status" value="1"/>
</dbReference>
<organism evidence="6 7">
    <name type="scientific">Mycobacterium kyorinense</name>
    <dbReference type="NCBI Taxonomy" id="487514"/>
    <lineage>
        <taxon>Bacteria</taxon>
        <taxon>Bacillati</taxon>
        <taxon>Actinomycetota</taxon>
        <taxon>Actinomycetes</taxon>
        <taxon>Mycobacteriales</taxon>
        <taxon>Mycobacteriaceae</taxon>
        <taxon>Mycobacterium</taxon>
    </lineage>
</organism>
<dbReference type="SUPFAM" id="SSF48498">
    <property type="entry name" value="Tetracyclin repressor-like, C-terminal domain"/>
    <property type="match status" value="1"/>
</dbReference>
<dbReference type="InterPro" id="IPR050109">
    <property type="entry name" value="HTH-type_TetR-like_transc_reg"/>
</dbReference>
<accession>A0A1X1Y607</accession>
<evidence type="ECO:0000313" key="7">
    <source>
        <dbReference type="Proteomes" id="UP000193487"/>
    </source>
</evidence>
<gene>
    <name evidence="6" type="ORF">AWC14_25520</name>
</gene>
<dbReference type="RefSeq" id="WP_057003398.1">
    <property type="nucleotide sequence ID" value="NZ_LLXQ01000035.1"/>
</dbReference>
<dbReference type="AlphaFoldDB" id="A0A1X1Y607"/>
<dbReference type="EMBL" id="LQPE01000058">
    <property type="protein sequence ID" value="ORW06537.1"/>
    <property type="molecule type" value="Genomic_DNA"/>
</dbReference>
<protein>
    <submittedName>
        <fullName evidence="6">TetR family transcriptional regulator</fullName>
    </submittedName>
</protein>
<name>A0A1X1Y607_9MYCO</name>